<comment type="caution">
    <text evidence="17">The sequence shown here is derived from an EMBL/GenBank/DDBJ whole genome shotgun (WGS) entry which is preliminary data.</text>
</comment>
<keyword evidence="11" id="KW-0067">ATP-binding</keyword>
<dbReference type="EC" id="2.7.1.11" evidence="4"/>
<dbReference type="InterPro" id="IPR035966">
    <property type="entry name" value="PKF_sf"/>
</dbReference>
<sequence>MKKIAILTSGGDAPGMNACIRSIVLTAEHYELEVIGYKHGYNGLIDQEYKLLAPANVTNIIQRGGTILKSGRCDDFHTEEAGRAAANNLQDLNVDVLLVIGGNGSFRGAHHLCKYYKGQVIGLPGTIDNDISGTDATIGYYTAIETALDSIDKVRDTADAFERIFLIEVMGRHAGFIALNAAVASAADRVLVPEDCHDIDLEVDKIIEHLHAVYSQRGISSFIVVTSENLLPGGVITLAKMITDKTKIECRPVILGHVQRGGSPVSQDRILATKLGAYAVEQALAGQNNIMVGEHNSQLVTHPIEISWQQKKPLDEYLLKIQQQLFHTK</sequence>
<comment type="similarity">
    <text evidence="14">Belongs to the phosphofructokinase type A (PFKA) family.</text>
</comment>
<dbReference type="InterPro" id="IPR022953">
    <property type="entry name" value="ATP_PFK"/>
</dbReference>
<comment type="subcellular location">
    <subcellularLocation>
        <location evidence="2">Cytoplasm</location>
    </subcellularLocation>
</comment>
<evidence type="ECO:0000256" key="6">
    <source>
        <dbReference type="ARBA" id="ARBA00022533"/>
    </source>
</evidence>
<evidence type="ECO:0000256" key="7">
    <source>
        <dbReference type="ARBA" id="ARBA00022679"/>
    </source>
</evidence>
<evidence type="ECO:0000256" key="8">
    <source>
        <dbReference type="ARBA" id="ARBA00022723"/>
    </source>
</evidence>
<comment type="cofactor">
    <cofactor evidence="1">
        <name>Mg(2+)</name>
        <dbReference type="ChEBI" id="CHEBI:18420"/>
    </cofactor>
</comment>
<dbReference type="SUPFAM" id="SSF53784">
    <property type="entry name" value="Phosphofructokinase"/>
    <property type="match status" value="1"/>
</dbReference>
<dbReference type="GO" id="GO:0048029">
    <property type="term" value="F:monosaccharide binding"/>
    <property type="evidence" value="ECO:0007669"/>
    <property type="project" value="TreeGrafter"/>
</dbReference>
<keyword evidence="8" id="KW-0479">Metal-binding</keyword>
<dbReference type="Gene3D" id="3.40.50.450">
    <property type="match status" value="1"/>
</dbReference>
<dbReference type="Proteomes" id="UP000006327">
    <property type="component" value="Unassembled WGS sequence"/>
</dbReference>
<dbReference type="PANTHER" id="PTHR13697:SF4">
    <property type="entry name" value="ATP-DEPENDENT 6-PHOSPHOFRUCTOKINASE"/>
    <property type="match status" value="1"/>
</dbReference>
<keyword evidence="5" id="KW-0963">Cytoplasm</keyword>
<evidence type="ECO:0000256" key="14">
    <source>
        <dbReference type="ARBA" id="ARBA00038478"/>
    </source>
</evidence>
<keyword evidence="9" id="KW-0547">Nucleotide-binding</keyword>
<evidence type="ECO:0000313" key="17">
    <source>
        <dbReference type="EMBL" id="GAC18725.1"/>
    </source>
</evidence>
<dbReference type="NCBIfam" id="NF002872">
    <property type="entry name" value="PRK03202.1"/>
    <property type="match status" value="1"/>
</dbReference>
<dbReference type="InterPro" id="IPR015912">
    <property type="entry name" value="Phosphofructokinase_CS"/>
</dbReference>
<dbReference type="GO" id="GO:0016208">
    <property type="term" value="F:AMP binding"/>
    <property type="evidence" value="ECO:0007669"/>
    <property type="project" value="TreeGrafter"/>
</dbReference>
<evidence type="ECO:0000256" key="15">
    <source>
        <dbReference type="ARBA" id="ARBA00048070"/>
    </source>
</evidence>
<dbReference type="GO" id="GO:0046872">
    <property type="term" value="F:metal ion binding"/>
    <property type="evidence" value="ECO:0007669"/>
    <property type="project" value="UniProtKB-KW"/>
</dbReference>
<keyword evidence="13" id="KW-0324">Glycolysis</keyword>
<dbReference type="OrthoDB" id="9802503at2"/>
<evidence type="ECO:0000256" key="12">
    <source>
        <dbReference type="ARBA" id="ARBA00022842"/>
    </source>
</evidence>
<dbReference type="GO" id="GO:0030388">
    <property type="term" value="P:fructose 1,6-bisphosphate metabolic process"/>
    <property type="evidence" value="ECO:0007669"/>
    <property type="project" value="TreeGrafter"/>
</dbReference>
<feature type="domain" description="Phosphofructokinase" evidence="16">
    <location>
        <begin position="3"/>
        <end position="281"/>
    </location>
</feature>
<evidence type="ECO:0000256" key="5">
    <source>
        <dbReference type="ARBA" id="ARBA00022490"/>
    </source>
</evidence>
<comment type="pathway">
    <text evidence="3">Carbohydrate degradation; glycolysis; D-glyceraldehyde 3-phosphate and glycerone phosphate from D-glucose: step 3/4.</text>
</comment>
<dbReference type="GO" id="GO:0005945">
    <property type="term" value="C:6-phosphofructokinase complex"/>
    <property type="evidence" value="ECO:0007669"/>
    <property type="project" value="TreeGrafter"/>
</dbReference>
<dbReference type="GO" id="GO:0070095">
    <property type="term" value="F:fructose-6-phosphate binding"/>
    <property type="evidence" value="ECO:0007669"/>
    <property type="project" value="TreeGrafter"/>
</dbReference>
<keyword evidence="12" id="KW-0460">Magnesium</keyword>
<keyword evidence="18" id="KW-1185">Reference proteome</keyword>
<dbReference type="FunFam" id="3.40.50.460:FF:000002">
    <property type="entry name" value="ATP-dependent 6-phosphofructokinase"/>
    <property type="match status" value="1"/>
</dbReference>
<evidence type="ECO:0000256" key="9">
    <source>
        <dbReference type="ARBA" id="ARBA00022741"/>
    </source>
</evidence>
<organism evidence="17 18">
    <name type="scientific">Paraglaciecola arctica BSs20135</name>
    <dbReference type="NCBI Taxonomy" id="493475"/>
    <lineage>
        <taxon>Bacteria</taxon>
        <taxon>Pseudomonadati</taxon>
        <taxon>Pseudomonadota</taxon>
        <taxon>Gammaproteobacteria</taxon>
        <taxon>Alteromonadales</taxon>
        <taxon>Alteromonadaceae</taxon>
        <taxon>Paraglaciecola</taxon>
    </lineage>
</organism>
<dbReference type="GO" id="GO:0006002">
    <property type="term" value="P:fructose 6-phosphate metabolic process"/>
    <property type="evidence" value="ECO:0007669"/>
    <property type="project" value="InterPro"/>
</dbReference>
<dbReference type="UniPathway" id="UPA00109">
    <property type="reaction ID" value="UER00182"/>
</dbReference>
<dbReference type="RefSeq" id="WP_007618846.1">
    <property type="nucleotide sequence ID" value="NZ_BAEO01000023.1"/>
</dbReference>
<dbReference type="PIRSF" id="PIRSF000532">
    <property type="entry name" value="ATP_PFK_prok"/>
    <property type="match status" value="1"/>
</dbReference>
<dbReference type="PANTHER" id="PTHR13697">
    <property type="entry name" value="PHOSPHOFRUCTOKINASE"/>
    <property type="match status" value="1"/>
</dbReference>
<dbReference type="GO" id="GO:0005524">
    <property type="term" value="F:ATP binding"/>
    <property type="evidence" value="ECO:0007669"/>
    <property type="project" value="UniProtKB-KW"/>
</dbReference>
<evidence type="ECO:0000256" key="11">
    <source>
        <dbReference type="ARBA" id="ARBA00022840"/>
    </source>
</evidence>
<dbReference type="Gene3D" id="3.40.50.460">
    <property type="entry name" value="Phosphofructokinase domain"/>
    <property type="match status" value="1"/>
</dbReference>
<evidence type="ECO:0000256" key="13">
    <source>
        <dbReference type="ARBA" id="ARBA00023152"/>
    </source>
</evidence>
<dbReference type="InterPro" id="IPR012003">
    <property type="entry name" value="ATP_PFK_prok-type"/>
</dbReference>
<dbReference type="AlphaFoldDB" id="K6Z5L1"/>
<protein>
    <recommendedName>
        <fullName evidence="4">6-phosphofructokinase</fullName>
        <ecNumber evidence="4">2.7.1.11</ecNumber>
    </recommendedName>
</protein>
<evidence type="ECO:0000256" key="2">
    <source>
        <dbReference type="ARBA" id="ARBA00004496"/>
    </source>
</evidence>
<dbReference type="PRINTS" id="PR00476">
    <property type="entry name" value="PHFRCTKINASE"/>
</dbReference>
<dbReference type="GO" id="GO:0042802">
    <property type="term" value="F:identical protein binding"/>
    <property type="evidence" value="ECO:0007669"/>
    <property type="project" value="TreeGrafter"/>
</dbReference>
<dbReference type="eggNOG" id="COG0205">
    <property type="taxonomic scope" value="Bacteria"/>
</dbReference>
<dbReference type="EMBL" id="BAEO01000023">
    <property type="protein sequence ID" value="GAC18725.1"/>
    <property type="molecule type" value="Genomic_DNA"/>
</dbReference>
<dbReference type="GO" id="GO:0003872">
    <property type="term" value="F:6-phosphofructokinase activity"/>
    <property type="evidence" value="ECO:0007669"/>
    <property type="project" value="UniProtKB-EC"/>
</dbReference>
<accession>K6Z5L1</accession>
<keyword evidence="7" id="KW-0808">Transferase</keyword>
<dbReference type="PROSITE" id="PS00433">
    <property type="entry name" value="PHOSPHOFRUCTOKINASE"/>
    <property type="match status" value="1"/>
</dbReference>
<keyword evidence="6" id="KW-0021">Allosteric enzyme</keyword>
<evidence type="ECO:0000256" key="10">
    <source>
        <dbReference type="ARBA" id="ARBA00022777"/>
    </source>
</evidence>
<evidence type="ECO:0000256" key="4">
    <source>
        <dbReference type="ARBA" id="ARBA00012055"/>
    </source>
</evidence>
<comment type="catalytic activity">
    <reaction evidence="15">
        <text>beta-D-fructose 6-phosphate + ATP = beta-D-fructose 1,6-bisphosphate + ADP + H(+)</text>
        <dbReference type="Rhea" id="RHEA:16109"/>
        <dbReference type="ChEBI" id="CHEBI:15378"/>
        <dbReference type="ChEBI" id="CHEBI:30616"/>
        <dbReference type="ChEBI" id="CHEBI:32966"/>
        <dbReference type="ChEBI" id="CHEBI:57634"/>
        <dbReference type="ChEBI" id="CHEBI:456216"/>
        <dbReference type="EC" id="2.7.1.11"/>
    </reaction>
</comment>
<reference evidence="17 18" key="1">
    <citation type="journal article" date="2017" name="Antonie Van Leeuwenhoek">
        <title>Rhizobium rhizosphaerae sp. nov., a novel species isolated from rice rhizosphere.</title>
        <authorList>
            <person name="Zhao J.J."/>
            <person name="Zhang J."/>
            <person name="Zhang R.J."/>
            <person name="Zhang C.W."/>
            <person name="Yin H.Q."/>
            <person name="Zhang X.X."/>
        </authorList>
    </citation>
    <scope>NUCLEOTIDE SEQUENCE [LARGE SCALE GENOMIC DNA]</scope>
    <source>
        <strain evidence="17 18">BSs20135</strain>
    </source>
</reference>
<proteinExistence type="inferred from homology"/>
<name>K6Z5L1_9ALTE</name>
<keyword evidence="10 17" id="KW-0418">Kinase</keyword>
<dbReference type="Pfam" id="PF00365">
    <property type="entry name" value="PFK"/>
    <property type="match status" value="1"/>
</dbReference>
<dbReference type="GO" id="GO:0061621">
    <property type="term" value="P:canonical glycolysis"/>
    <property type="evidence" value="ECO:0007669"/>
    <property type="project" value="TreeGrafter"/>
</dbReference>
<dbReference type="STRING" id="493475.GARC_1753"/>
<evidence type="ECO:0000256" key="3">
    <source>
        <dbReference type="ARBA" id="ARBA00004679"/>
    </source>
</evidence>
<gene>
    <name evidence="17" type="primary">pfkA</name>
    <name evidence="17" type="ORF">GARC_1753</name>
</gene>
<dbReference type="InterPro" id="IPR000023">
    <property type="entry name" value="Phosphofructokinase_dom"/>
</dbReference>
<evidence type="ECO:0000259" key="16">
    <source>
        <dbReference type="Pfam" id="PF00365"/>
    </source>
</evidence>
<evidence type="ECO:0000256" key="1">
    <source>
        <dbReference type="ARBA" id="ARBA00001946"/>
    </source>
</evidence>
<evidence type="ECO:0000313" key="18">
    <source>
        <dbReference type="Proteomes" id="UP000006327"/>
    </source>
</evidence>